<dbReference type="Pfam" id="PF00483">
    <property type="entry name" value="NTP_transferase"/>
    <property type="match status" value="1"/>
</dbReference>
<dbReference type="InterPro" id="IPR029044">
    <property type="entry name" value="Nucleotide-diphossugar_trans"/>
</dbReference>
<evidence type="ECO:0000313" key="12">
    <source>
        <dbReference type="EMBL" id="MBO4159737.1"/>
    </source>
</evidence>
<organism evidence="12 13">
    <name type="scientific">Micromonospora antibiotica</name>
    <dbReference type="NCBI Taxonomy" id="2807623"/>
    <lineage>
        <taxon>Bacteria</taxon>
        <taxon>Bacillati</taxon>
        <taxon>Actinomycetota</taxon>
        <taxon>Actinomycetes</taxon>
        <taxon>Micromonosporales</taxon>
        <taxon>Micromonosporaceae</taxon>
        <taxon>Micromonospora</taxon>
    </lineage>
</organism>
<evidence type="ECO:0000256" key="2">
    <source>
        <dbReference type="ARBA" id="ARBA00010480"/>
    </source>
</evidence>
<evidence type="ECO:0000256" key="8">
    <source>
        <dbReference type="ARBA" id="ARBA00022842"/>
    </source>
</evidence>
<dbReference type="PANTHER" id="PTHR43532:SF1">
    <property type="entry name" value="GLUCOSE-1-PHOSPHATE THYMIDYLYLTRANSFERASE 1"/>
    <property type="match status" value="1"/>
</dbReference>
<comment type="caution">
    <text evidence="12">The sequence shown here is derived from an EMBL/GenBank/DDBJ whole genome shotgun (WGS) entry which is preliminary data.</text>
</comment>
<dbReference type="EMBL" id="JAGFWR010000001">
    <property type="protein sequence ID" value="MBO4159737.1"/>
    <property type="molecule type" value="Genomic_DNA"/>
</dbReference>
<evidence type="ECO:0000256" key="5">
    <source>
        <dbReference type="ARBA" id="ARBA00022679"/>
    </source>
</evidence>
<evidence type="ECO:0000256" key="6">
    <source>
        <dbReference type="ARBA" id="ARBA00022695"/>
    </source>
</evidence>
<keyword evidence="13" id="KW-1185">Reference proteome</keyword>
<evidence type="ECO:0000256" key="9">
    <source>
        <dbReference type="ARBA" id="ARBA00049336"/>
    </source>
</evidence>
<sequence length="297" mass="32242">MRGIVLAGGSGTRLRPATKALSKQLLPVYDKPMIYYPLSVLMLTGIRDVLIISTPDHLSLYQQLFETGAELGLNIEYAVQERPGGLAEAFLLGADFIGDENVCLVLGDNIFHGTDLGPLLRAEAEQVSGCTLFTYPVSDPTRYGIAELDRDGSLVRLAEKPISPSSNQAVTGLYLYTPDVVDHARALTPSARGELEITDLNNRYLGEGRARIVGLGPETVWLDTGTHDSLLAAGNVVQLLQHRNEPVACLEAIAWRMGFISTRQMVRLTRNYPEGSAVATYLAGLLAREPLGFEAFA</sequence>
<dbReference type="NCBIfam" id="TIGR01207">
    <property type="entry name" value="rmlA"/>
    <property type="match status" value="1"/>
</dbReference>
<evidence type="ECO:0000313" key="13">
    <source>
        <dbReference type="Proteomes" id="UP000671399"/>
    </source>
</evidence>
<evidence type="ECO:0000256" key="4">
    <source>
        <dbReference type="ARBA" id="ARBA00017654"/>
    </source>
</evidence>
<accession>A0ABS3V2E1</accession>
<dbReference type="RefSeq" id="WP_208565409.1">
    <property type="nucleotide sequence ID" value="NZ_JAGFWR010000001.1"/>
</dbReference>
<keyword evidence="7 10" id="KW-0479">Metal-binding</keyword>
<dbReference type="InterPro" id="IPR005907">
    <property type="entry name" value="G1P_thy_trans_s"/>
</dbReference>
<dbReference type="GO" id="GO:0008879">
    <property type="term" value="F:glucose-1-phosphate thymidylyltransferase activity"/>
    <property type="evidence" value="ECO:0007669"/>
    <property type="project" value="UniProtKB-EC"/>
</dbReference>
<dbReference type="Gene3D" id="3.90.550.10">
    <property type="entry name" value="Spore Coat Polysaccharide Biosynthesis Protein SpsA, Chain A"/>
    <property type="match status" value="1"/>
</dbReference>
<dbReference type="PANTHER" id="PTHR43532">
    <property type="entry name" value="GLUCOSE-1-PHOSPHATE THYMIDYLYLTRANSFERASE"/>
    <property type="match status" value="1"/>
</dbReference>
<keyword evidence="5 10" id="KW-0808">Transferase</keyword>
<name>A0ABS3V2E1_9ACTN</name>
<evidence type="ECO:0000256" key="3">
    <source>
        <dbReference type="ARBA" id="ARBA00012461"/>
    </source>
</evidence>
<gene>
    <name evidence="12" type="primary">rfbA</name>
    <name evidence="12" type="ORF">JQN83_02795</name>
</gene>
<proteinExistence type="inferred from homology"/>
<evidence type="ECO:0000256" key="7">
    <source>
        <dbReference type="ARBA" id="ARBA00022723"/>
    </source>
</evidence>
<protein>
    <recommendedName>
        <fullName evidence="4 10">Glucose-1-phosphate thymidylyltransferase</fullName>
        <ecNumber evidence="3 10">2.7.7.24</ecNumber>
    </recommendedName>
</protein>
<evidence type="ECO:0000256" key="1">
    <source>
        <dbReference type="ARBA" id="ARBA00001946"/>
    </source>
</evidence>
<comment type="cofactor">
    <cofactor evidence="1">
        <name>Mg(2+)</name>
        <dbReference type="ChEBI" id="CHEBI:18420"/>
    </cofactor>
</comment>
<comment type="catalytic activity">
    <reaction evidence="9 10">
        <text>dTTP + alpha-D-glucose 1-phosphate + H(+) = dTDP-alpha-D-glucose + diphosphate</text>
        <dbReference type="Rhea" id="RHEA:15225"/>
        <dbReference type="ChEBI" id="CHEBI:15378"/>
        <dbReference type="ChEBI" id="CHEBI:33019"/>
        <dbReference type="ChEBI" id="CHEBI:37568"/>
        <dbReference type="ChEBI" id="CHEBI:57477"/>
        <dbReference type="ChEBI" id="CHEBI:58601"/>
        <dbReference type="EC" id="2.7.7.24"/>
    </reaction>
</comment>
<dbReference type="CDD" id="cd02538">
    <property type="entry name" value="G1P_TT_short"/>
    <property type="match status" value="1"/>
</dbReference>
<keyword evidence="8 10" id="KW-0460">Magnesium</keyword>
<dbReference type="SUPFAM" id="SSF53448">
    <property type="entry name" value="Nucleotide-diphospho-sugar transferases"/>
    <property type="match status" value="1"/>
</dbReference>
<dbReference type="Proteomes" id="UP000671399">
    <property type="component" value="Unassembled WGS sequence"/>
</dbReference>
<keyword evidence="6 10" id="KW-0548">Nucleotidyltransferase</keyword>
<dbReference type="EC" id="2.7.7.24" evidence="3 10"/>
<evidence type="ECO:0000259" key="11">
    <source>
        <dbReference type="Pfam" id="PF00483"/>
    </source>
</evidence>
<evidence type="ECO:0000256" key="10">
    <source>
        <dbReference type="RuleBase" id="RU003706"/>
    </source>
</evidence>
<reference evidence="12 13" key="1">
    <citation type="submission" date="2021-03" db="EMBL/GenBank/DDBJ databases">
        <authorList>
            <person name="Lee D.-H."/>
        </authorList>
    </citation>
    <scope>NUCLEOTIDE SEQUENCE [LARGE SCALE GENOMIC DNA]</scope>
    <source>
        <strain evidence="12 13">MMS20-R2-23</strain>
    </source>
</reference>
<dbReference type="InterPro" id="IPR005835">
    <property type="entry name" value="NTP_transferase_dom"/>
</dbReference>
<comment type="similarity">
    <text evidence="2 10">Belongs to the glucose-1-phosphate thymidylyltransferase family.</text>
</comment>
<comment type="function">
    <text evidence="10">Catalyzes the formation of dTDP-glucose, from dTTP and glucose 1-phosphate, as well as its pyrophosphorolysis.</text>
</comment>
<feature type="domain" description="Nucleotidyl transferase" evidence="11">
    <location>
        <begin position="3"/>
        <end position="235"/>
    </location>
</feature>